<accession>F2J177</accession>
<protein>
    <recommendedName>
        <fullName evidence="3">Growth inhibitor PemK</fullName>
    </recommendedName>
</protein>
<name>F2J177_POLGS</name>
<evidence type="ECO:0008006" key="3">
    <source>
        <dbReference type="Google" id="ProtNLM"/>
    </source>
</evidence>
<keyword evidence="2" id="KW-1185">Reference proteome</keyword>
<dbReference type="KEGG" id="pgv:SL003B_0287"/>
<gene>
    <name evidence="1" type="ordered locus">SL003B_0287</name>
</gene>
<dbReference type="eggNOG" id="ENOG5032S7M">
    <property type="taxonomic scope" value="Bacteria"/>
</dbReference>
<dbReference type="STRING" id="991905.SL003B_0287"/>
<organism evidence="1 2">
    <name type="scientific">Polymorphum gilvum (strain LMG 25793 / CGMCC 1.9160 / SL003B-26A1)</name>
    <dbReference type="NCBI Taxonomy" id="991905"/>
    <lineage>
        <taxon>Bacteria</taxon>
        <taxon>Pseudomonadati</taxon>
        <taxon>Pseudomonadota</taxon>
        <taxon>Alphaproteobacteria</taxon>
        <taxon>Rhodobacterales</taxon>
        <taxon>Paracoccaceae</taxon>
        <taxon>Polymorphum</taxon>
    </lineage>
</organism>
<proteinExistence type="predicted"/>
<dbReference type="EMBL" id="CP002568">
    <property type="protein sequence ID" value="ADZ68723.1"/>
    <property type="molecule type" value="Genomic_DNA"/>
</dbReference>
<dbReference type="Proteomes" id="UP000008130">
    <property type="component" value="Chromosome"/>
</dbReference>
<evidence type="ECO:0000313" key="2">
    <source>
        <dbReference type="Proteomes" id="UP000008130"/>
    </source>
</evidence>
<evidence type="ECO:0000313" key="1">
    <source>
        <dbReference type="EMBL" id="ADZ68723.1"/>
    </source>
</evidence>
<sequence length="142" mass="15478">MVALPEPKPGLVLRYDYLWTHEAAAGQEQGKDRPTCLAAATDPQARPRFVVLLPITHTPPSGDTVGIEIPAKVKQAIGLDDEPSWVIVSEHNIDEWPNGGLSPVPGKRGEFSYGFIPPGLFATIRARFLELARAKKSGSVRR</sequence>
<reference evidence="1 2" key="1">
    <citation type="journal article" date="2011" name="J. Bacteriol.">
        <title>Complete genome sequence of Polymorphum gilvum SL003B-26A1T, a crude oil-degrading bacterium from oil-polluted saline soil.</title>
        <authorList>
            <person name="Li S.G."/>
            <person name="Tang Y.Q."/>
            <person name="Nie Y."/>
            <person name="Cai M."/>
            <person name="Wu X.L."/>
        </authorList>
    </citation>
    <scope>NUCLEOTIDE SEQUENCE [LARGE SCALE GENOMIC DNA]</scope>
    <source>
        <strain evidence="2">LMG 25793 / CGMCC 1.9160 / SL003B-26A1</strain>
    </source>
</reference>
<dbReference type="PATRIC" id="fig|991905.3.peg.291"/>
<dbReference type="HOGENOM" id="CLU_126566_0_0_5"/>
<dbReference type="AlphaFoldDB" id="F2J177"/>